<dbReference type="InterPro" id="IPR005804">
    <property type="entry name" value="FA_desaturase_dom"/>
</dbReference>
<proteinExistence type="predicted"/>
<keyword evidence="1" id="KW-0472">Membrane</keyword>
<feature type="transmembrane region" description="Helical" evidence="1">
    <location>
        <begin position="104"/>
        <end position="122"/>
    </location>
</feature>
<sequence>MSKDEVFVPWTRKELGAPEFNPAGEDLLGTTVSQEIKRELYEALGDSPIGTFVESMAYLLAGLPLYLLYNTSGQLRYPEGTNHFNPKSVIFSPHHHGQIVWSDFGIFVWLAAIVAGCYYWSFAVVFRVYLVPYLWVNHWLVLITFLQHTDPLIPHYRAESFTFQRGALSTMDRSLLGDLGPVMGWIAAHATHGISETHVLHHLTSKIPHYHAWEAAAALRKKLEGAGIYRQGAPGGWMEVYRVLRECKFVEDEGSVVFYKNAYGVAAARPVFAERDDGHDSGIELNN</sequence>
<name>A0A9P3PNK3_LYOSH</name>
<evidence type="ECO:0000313" key="4">
    <source>
        <dbReference type="Proteomes" id="UP001063166"/>
    </source>
</evidence>
<evidence type="ECO:0000259" key="2">
    <source>
        <dbReference type="Pfam" id="PF00487"/>
    </source>
</evidence>
<evidence type="ECO:0000256" key="1">
    <source>
        <dbReference type="SAM" id="Phobius"/>
    </source>
</evidence>
<dbReference type="AlphaFoldDB" id="A0A9P3PNK3"/>
<keyword evidence="1" id="KW-1133">Transmembrane helix</keyword>
<evidence type="ECO:0000313" key="3">
    <source>
        <dbReference type="EMBL" id="GLB39163.1"/>
    </source>
</evidence>
<dbReference type="Proteomes" id="UP001063166">
    <property type="component" value="Unassembled WGS sequence"/>
</dbReference>
<feature type="transmembrane region" description="Helical" evidence="1">
    <location>
        <begin position="49"/>
        <end position="69"/>
    </location>
</feature>
<keyword evidence="1" id="KW-0812">Transmembrane</keyword>
<keyword evidence="4" id="KW-1185">Reference proteome</keyword>
<dbReference type="GO" id="GO:0016491">
    <property type="term" value="F:oxidoreductase activity"/>
    <property type="evidence" value="ECO:0007669"/>
    <property type="project" value="InterPro"/>
</dbReference>
<accession>A0A9P3PNK3</accession>
<dbReference type="EMBL" id="BRPK01000006">
    <property type="protein sequence ID" value="GLB39163.1"/>
    <property type="molecule type" value="Genomic_DNA"/>
</dbReference>
<reference evidence="3" key="1">
    <citation type="submission" date="2022-07" db="EMBL/GenBank/DDBJ databases">
        <title>The genome of Lyophyllum shimeji provides insight into the initial evolution of ectomycorrhizal fungal genome.</title>
        <authorList>
            <person name="Kobayashi Y."/>
            <person name="Shibata T."/>
            <person name="Hirakawa H."/>
            <person name="Shigenobu S."/>
            <person name="Nishiyama T."/>
            <person name="Yamada A."/>
            <person name="Hasebe M."/>
            <person name="Kawaguchi M."/>
        </authorList>
    </citation>
    <scope>NUCLEOTIDE SEQUENCE</scope>
    <source>
        <strain evidence="3">AT787</strain>
    </source>
</reference>
<dbReference type="Pfam" id="PF00487">
    <property type="entry name" value="FA_desaturase"/>
    <property type="match status" value="1"/>
</dbReference>
<dbReference type="PANTHER" id="PTHR32100">
    <property type="entry name" value="OMEGA-6 FATTY ACID DESATURASE, CHLOROPLASTIC"/>
    <property type="match status" value="1"/>
</dbReference>
<protein>
    <submittedName>
        <fullName evidence="3">Acid desaturase</fullName>
    </submittedName>
</protein>
<organism evidence="3 4">
    <name type="scientific">Lyophyllum shimeji</name>
    <name type="common">Hon-shimeji</name>
    <name type="synonym">Tricholoma shimeji</name>
    <dbReference type="NCBI Taxonomy" id="47721"/>
    <lineage>
        <taxon>Eukaryota</taxon>
        <taxon>Fungi</taxon>
        <taxon>Dikarya</taxon>
        <taxon>Basidiomycota</taxon>
        <taxon>Agaricomycotina</taxon>
        <taxon>Agaricomycetes</taxon>
        <taxon>Agaricomycetidae</taxon>
        <taxon>Agaricales</taxon>
        <taxon>Tricholomatineae</taxon>
        <taxon>Lyophyllaceae</taxon>
        <taxon>Lyophyllum</taxon>
    </lineage>
</organism>
<dbReference type="GO" id="GO:0006629">
    <property type="term" value="P:lipid metabolic process"/>
    <property type="evidence" value="ECO:0007669"/>
    <property type="project" value="InterPro"/>
</dbReference>
<dbReference type="OrthoDB" id="1461976at2759"/>
<feature type="domain" description="Fatty acid desaturase" evidence="2">
    <location>
        <begin position="94"/>
        <end position="229"/>
    </location>
</feature>
<gene>
    <name evidence="3" type="ORF">LshimejAT787_0603250</name>
</gene>
<comment type="caution">
    <text evidence="3">The sequence shown here is derived from an EMBL/GenBank/DDBJ whole genome shotgun (WGS) entry which is preliminary data.</text>
</comment>
<dbReference type="InterPro" id="IPR012171">
    <property type="entry name" value="Fatty_acid_desaturase"/>
</dbReference>